<dbReference type="AlphaFoldDB" id="A0AAV3AZ37"/>
<organism evidence="10 11">
    <name type="scientific">Pyxicephalus adspersus</name>
    <name type="common">African bullfrog</name>
    <dbReference type="NCBI Taxonomy" id="30357"/>
    <lineage>
        <taxon>Eukaryota</taxon>
        <taxon>Metazoa</taxon>
        <taxon>Chordata</taxon>
        <taxon>Craniata</taxon>
        <taxon>Vertebrata</taxon>
        <taxon>Euteleostomi</taxon>
        <taxon>Amphibia</taxon>
        <taxon>Batrachia</taxon>
        <taxon>Anura</taxon>
        <taxon>Neobatrachia</taxon>
        <taxon>Ranoidea</taxon>
        <taxon>Pyxicephalidae</taxon>
        <taxon>Pyxicephalinae</taxon>
        <taxon>Pyxicephalus</taxon>
    </lineage>
</organism>
<dbReference type="PANTHER" id="PTHR15592">
    <property type="entry name" value="MATRIN 3/NUCLEAR PROTEIN 220-RELATED"/>
    <property type="match status" value="1"/>
</dbReference>
<sequence length="844" mass="94621">MSKFSHSSLRDMPDQHRRDAPRMGFPSSNQPLSSFGRLGQGSGRLTSLMDLGSTSKMGPQGSRGMHPSGSSSQNLPSIFSLGSRGPPPLSSRPSRDPDQASKILASFGLSSSDLDELSRYPEEKITADNLPQIIEHLKRRRVEDIALLSYREKLSRDSLRSSRDDWDDLRPFRRESFDERPSNLNPVVDYDHRSSSRKLAYQDRLDMDERLRDRERLRDDSFLSESPFEGDYDRLSYIQSQERSMFEKSRGMPSGRCIDDFHGLSPKEYPHLCTLCDIPSNSPKNWNEHINGRYHKKQRMLLLELFPEWSGHGMATDPYMLQQSTNPAPGILGPPPPAMGMGGGPDDRHYRGHLGHDDMPGPRQMPRKMGNGRVVHIMEFERGKNLKSQLLKLAEPFGMVTNCLILNKMNEAFIEMATPADAFAVVEYYSNNPALVYGNPVRVHMSQKYKRIKKPEGKTEQKPETRTDGKPEVGRVVHLSNLPHTGYTDSEVIKLAEIYGKVKTYILMRMRNQAFIEMERPEDAQTMIDQCARTPLFFQGKSVKVGLSQRYKKLVLRIPNASIEKQKEKGRKRTHSPDRKNGGKAKQPKNDKSESSDADKSSQVVTMEDNDTTTEETDLKDLVSGSCEPELVEETGDEEATALLETSSSVGDEAEVPNISDLDNTEIGENQGDAQEPLSSTPAIGEKKSSQSFQGNMEEFVTLDEVGDEEDGEGHKIKLEVSEIAENESAKAEMSSLMASTSTEETDEQEAEGKKESKNAPEGESAAETSNVTETTPEFELGPYQPNNPIGVDYVIPKTGFYCKLCSLFYTNEEVAKVTHCSSLAHYQKLKKLLNKTAKTPEKN</sequence>
<dbReference type="SMART" id="SM00360">
    <property type="entry name" value="RRM"/>
    <property type="match status" value="2"/>
</dbReference>
<feature type="compositionally biased region" description="Basic and acidic residues" evidence="7">
    <location>
        <begin position="588"/>
        <end position="600"/>
    </location>
</feature>
<feature type="region of interest" description="Disordered" evidence="7">
    <location>
        <begin position="448"/>
        <end position="471"/>
    </location>
</feature>
<dbReference type="SMART" id="SM00451">
    <property type="entry name" value="ZnF_U1"/>
    <property type="match status" value="2"/>
</dbReference>
<feature type="compositionally biased region" description="Acidic residues" evidence="7">
    <location>
        <begin position="630"/>
        <end position="640"/>
    </location>
</feature>
<dbReference type="Gene3D" id="3.30.70.330">
    <property type="match status" value="2"/>
</dbReference>
<feature type="compositionally biased region" description="Acidic residues" evidence="7">
    <location>
        <begin position="608"/>
        <end position="618"/>
    </location>
</feature>
<feature type="domain" description="RRM" evidence="8">
    <location>
        <begin position="475"/>
        <end position="550"/>
    </location>
</feature>
<keyword evidence="6" id="KW-0694">RNA-binding</keyword>
<dbReference type="InterPro" id="IPR013087">
    <property type="entry name" value="Znf_C2H2_type"/>
</dbReference>
<dbReference type="SUPFAM" id="SSF57667">
    <property type="entry name" value="beta-beta-alpha zinc fingers"/>
    <property type="match status" value="1"/>
</dbReference>
<dbReference type="GO" id="GO:0008270">
    <property type="term" value="F:zinc ion binding"/>
    <property type="evidence" value="ECO:0007669"/>
    <property type="project" value="UniProtKB-KW"/>
</dbReference>
<evidence type="ECO:0000256" key="7">
    <source>
        <dbReference type="SAM" id="MobiDB-lite"/>
    </source>
</evidence>
<proteinExistence type="predicted"/>
<feature type="region of interest" description="Disordered" evidence="7">
    <location>
        <begin position="1"/>
        <end position="99"/>
    </location>
</feature>
<dbReference type="Pfam" id="PF12874">
    <property type="entry name" value="zf-met"/>
    <property type="match status" value="1"/>
</dbReference>
<feature type="compositionally biased region" description="Polar residues" evidence="7">
    <location>
        <begin position="767"/>
        <end position="776"/>
    </location>
</feature>
<feature type="compositionally biased region" description="Basic and acidic residues" evidence="7">
    <location>
        <begin position="454"/>
        <end position="471"/>
    </location>
</feature>
<dbReference type="InterPro" id="IPR003604">
    <property type="entry name" value="Matrin/U1-like-C_Znf_C2H2"/>
</dbReference>
<dbReference type="PROSITE" id="PS50171">
    <property type="entry name" value="ZF_MATRIN"/>
    <property type="match status" value="1"/>
</dbReference>
<dbReference type="SUPFAM" id="SSF54928">
    <property type="entry name" value="RNA-binding domain, RBD"/>
    <property type="match status" value="2"/>
</dbReference>
<evidence type="ECO:0000256" key="1">
    <source>
        <dbReference type="ARBA" id="ARBA00004123"/>
    </source>
</evidence>
<dbReference type="GO" id="GO:0005634">
    <property type="term" value="C:nucleus"/>
    <property type="evidence" value="ECO:0007669"/>
    <property type="project" value="UniProtKB-SubCell"/>
</dbReference>
<dbReference type="EMBL" id="DYDO01000002">
    <property type="protein sequence ID" value="DBA30485.1"/>
    <property type="molecule type" value="Genomic_DNA"/>
</dbReference>
<dbReference type="InterPro" id="IPR000504">
    <property type="entry name" value="RRM_dom"/>
</dbReference>
<evidence type="ECO:0000256" key="6">
    <source>
        <dbReference type="PROSITE-ProRule" id="PRU00176"/>
    </source>
</evidence>
<dbReference type="GO" id="GO:0003723">
    <property type="term" value="F:RNA binding"/>
    <property type="evidence" value="ECO:0007669"/>
    <property type="project" value="UniProtKB-UniRule"/>
</dbReference>
<evidence type="ECO:0000259" key="8">
    <source>
        <dbReference type="PROSITE" id="PS50102"/>
    </source>
</evidence>
<dbReference type="InterPro" id="IPR000690">
    <property type="entry name" value="Matrin/U1-C_Znf_C2H2"/>
</dbReference>
<accession>A0AAV3AZ37</accession>
<evidence type="ECO:0000256" key="2">
    <source>
        <dbReference type="ARBA" id="ARBA00022723"/>
    </source>
</evidence>
<gene>
    <name evidence="10" type="ORF">GDO54_006453</name>
</gene>
<dbReference type="Proteomes" id="UP001181693">
    <property type="component" value="Unassembled WGS sequence"/>
</dbReference>
<feature type="region of interest" description="Disordered" evidence="7">
    <location>
        <begin position="720"/>
        <end position="785"/>
    </location>
</feature>
<evidence type="ECO:0008006" key="12">
    <source>
        <dbReference type="Google" id="ProtNLM"/>
    </source>
</evidence>
<evidence type="ECO:0000313" key="11">
    <source>
        <dbReference type="Proteomes" id="UP001181693"/>
    </source>
</evidence>
<comment type="caution">
    <text evidence="10">The sequence shown here is derived from an EMBL/GenBank/DDBJ whole genome shotgun (WGS) entry which is preliminary data.</text>
</comment>
<dbReference type="InterPro" id="IPR035979">
    <property type="entry name" value="RBD_domain_sf"/>
</dbReference>
<evidence type="ECO:0000256" key="3">
    <source>
        <dbReference type="ARBA" id="ARBA00022771"/>
    </source>
</evidence>
<evidence type="ECO:0000256" key="4">
    <source>
        <dbReference type="ARBA" id="ARBA00022833"/>
    </source>
</evidence>
<comment type="subcellular location">
    <subcellularLocation>
        <location evidence="1">Nucleus</location>
    </subcellularLocation>
</comment>
<feature type="region of interest" description="Disordered" evidence="7">
    <location>
        <begin position="562"/>
        <end position="697"/>
    </location>
</feature>
<keyword evidence="2" id="KW-0479">Metal-binding</keyword>
<evidence type="ECO:0000256" key="5">
    <source>
        <dbReference type="ARBA" id="ARBA00023242"/>
    </source>
</evidence>
<name>A0AAV3AZ37_PYXAD</name>
<keyword evidence="5" id="KW-0539">Nucleus</keyword>
<evidence type="ECO:0000313" key="10">
    <source>
        <dbReference type="EMBL" id="DBA30485.1"/>
    </source>
</evidence>
<feature type="compositionally biased region" description="Basic and acidic residues" evidence="7">
    <location>
        <begin position="8"/>
        <end position="21"/>
    </location>
</feature>
<keyword evidence="11" id="KW-1185">Reference proteome</keyword>
<feature type="compositionally biased region" description="Basic and acidic residues" evidence="7">
    <location>
        <begin position="751"/>
        <end position="761"/>
    </location>
</feature>
<keyword evidence="4" id="KW-0862">Zinc</keyword>
<evidence type="ECO:0000259" key="9">
    <source>
        <dbReference type="PROSITE" id="PS50171"/>
    </source>
</evidence>
<dbReference type="InterPro" id="IPR012677">
    <property type="entry name" value="Nucleotide-bd_a/b_plait_sf"/>
</dbReference>
<dbReference type="InterPro" id="IPR036236">
    <property type="entry name" value="Znf_C2H2_sf"/>
</dbReference>
<feature type="domain" description="Matrin-type" evidence="9">
    <location>
        <begin position="801"/>
        <end position="832"/>
    </location>
</feature>
<protein>
    <recommendedName>
        <fullName evidence="12">Matrin-3</fullName>
    </recommendedName>
</protein>
<feature type="compositionally biased region" description="Polar residues" evidence="7">
    <location>
        <begin position="68"/>
        <end position="77"/>
    </location>
</feature>
<dbReference type="Pfam" id="PF13893">
    <property type="entry name" value="RRM_5"/>
    <property type="match status" value="2"/>
</dbReference>
<dbReference type="PROSITE" id="PS50102">
    <property type="entry name" value="RRM"/>
    <property type="match status" value="1"/>
</dbReference>
<reference evidence="10" key="1">
    <citation type="thesis" date="2020" institute="ProQuest LLC" country="789 East Eisenhower Parkway, Ann Arbor, MI, USA">
        <title>Comparative Genomics and Chromosome Evolution.</title>
        <authorList>
            <person name="Mudd A.B."/>
        </authorList>
    </citation>
    <scope>NUCLEOTIDE SEQUENCE</scope>
    <source>
        <strain evidence="10">1538</strain>
        <tissue evidence="10">Blood</tissue>
    </source>
</reference>
<keyword evidence="3" id="KW-0863">Zinc-finger</keyword>
<dbReference type="Gene3D" id="3.30.160.60">
    <property type="entry name" value="Classic Zinc Finger"/>
    <property type="match status" value="1"/>
</dbReference>